<evidence type="ECO:0000256" key="1">
    <source>
        <dbReference type="ARBA" id="ARBA00004141"/>
    </source>
</evidence>
<dbReference type="PANTHER" id="PTHR43229">
    <property type="entry name" value="NODULATION PROTEIN J"/>
    <property type="match status" value="1"/>
</dbReference>
<dbReference type="EMBL" id="LBDA02000042">
    <property type="protein sequence ID" value="OIK25989.1"/>
    <property type="molecule type" value="Genomic_DNA"/>
</dbReference>
<keyword evidence="8" id="KW-1185">Reference proteome</keyword>
<dbReference type="GO" id="GO:0005886">
    <property type="term" value="C:plasma membrane"/>
    <property type="evidence" value="ECO:0007669"/>
    <property type="project" value="UniProtKB-SubCell"/>
</dbReference>
<dbReference type="PROSITE" id="PS51012">
    <property type="entry name" value="ABC_TM2"/>
    <property type="match status" value="1"/>
</dbReference>
<accession>A0A1J4PYI5</accession>
<dbReference type="RefSeq" id="WP_046423673.1">
    <property type="nucleotide sequence ID" value="NZ_LBDA02000042.1"/>
</dbReference>
<evidence type="ECO:0000313" key="7">
    <source>
        <dbReference type="EMBL" id="OIK25989.1"/>
    </source>
</evidence>
<dbReference type="InterPro" id="IPR051784">
    <property type="entry name" value="Nod_factor_ABC_transporter"/>
</dbReference>
<evidence type="ECO:0000256" key="2">
    <source>
        <dbReference type="ARBA" id="ARBA00022692"/>
    </source>
</evidence>
<feature type="transmembrane region" description="Helical" evidence="5">
    <location>
        <begin position="261"/>
        <end position="279"/>
    </location>
</feature>
<dbReference type="Pfam" id="PF01061">
    <property type="entry name" value="ABC2_membrane"/>
    <property type="match status" value="1"/>
</dbReference>
<feature type="transmembrane region" description="Helical" evidence="5">
    <location>
        <begin position="47"/>
        <end position="68"/>
    </location>
</feature>
<protein>
    <recommendedName>
        <fullName evidence="5">Transport permease protein</fullName>
    </recommendedName>
</protein>
<dbReference type="OrthoDB" id="9786643at2"/>
<keyword evidence="2 5" id="KW-0812">Transmembrane</keyword>
<evidence type="ECO:0000256" key="3">
    <source>
        <dbReference type="ARBA" id="ARBA00022989"/>
    </source>
</evidence>
<organism evidence="7 8">
    <name type="scientific">Streptomyces malaysiense</name>
    <dbReference type="NCBI Taxonomy" id="1428626"/>
    <lineage>
        <taxon>Bacteria</taxon>
        <taxon>Bacillati</taxon>
        <taxon>Actinomycetota</taxon>
        <taxon>Actinomycetes</taxon>
        <taxon>Kitasatosporales</taxon>
        <taxon>Streptomycetaceae</taxon>
        <taxon>Streptomyces</taxon>
    </lineage>
</organism>
<gene>
    <name evidence="7" type="ORF">VT52_018860</name>
</gene>
<feature type="transmembrane region" description="Helical" evidence="5">
    <location>
        <begin position="196"/>
        <end position="214"/>
    </location>
</feature>
<keyword evidence="5" id="KW-1003">Cell membrane</keyword>
<evidence type="ECO:0000256" key="5">
    <source>
        <dbReference type="RuleBase" id="RU361157"/>
    </source>
</evidence>
<dbReference type="PANTHER" id="PTHR43229:SF2">
    <property type="entry name" value="NODULATION PROTEIN J"/>
    <property type="match status" value="1"/>
</dbReference>
<evidence type="ECO:0000256" key="4">
    <source>
        <dbReference type="ARBA" id="ARBA00023136"/>
    </source>
</evidence>
<keyword evidence="3 5" id="KW-1133">Transmembrane helix</keyword>
<feature type="domain" description="ABC transmembrane type-2" evidence="6">
    <location>
        <begin position="46"/>
        <end position="282"/>
    </location>
</feature>
<comment type="similarity">
    <text evidence="5">Belongs to the ABC-2 integral membrane protein family.</text>
</comment>
<dbReference type="AlphaFoldDB" id="A0A1J4PYI5"/>
<dbReference type="InterPro" id="IPR013525">
    <property type="entry name" value="ABC2_TM"/>
</dbReference>
<feature type="transmembrane region" description="Helical" evidence="5">
    <location>
        <begin position="80"/>
        <end position="104"/>
    </location>
</feature>
<comment type="subcellular location">
    <subcellularLocation>
        <location evidence="5">Cell membrane</location>
        <topology evidence="5">Multi-pass membrane protein</topology>
    </subcellularLocation>
    <subcellularLocation>
        <location evidence="1">Membrane</location>
        <topology evidence="1">Multi-pass membrane protein</topology>
    </subcellularLocation>
</comment>
<dbReference type="Proteomes" id="UP000034838">
    <property type="component" value="Unassembled WGS sequence"/>
</dbReference>
<dbReference type="GO" id="GO:0140359">
    <property type="term" value="F:ABC-type transporter activity"/>
    <property type="evidence" value="ECO:0007669"/>
    <property type="project" value="InterPro"/>
</dbReference>
<proteinExistence type="inferred from homology"/>
<evidence type="ECO:0000259" key="6">
    <source>
        <dbReference type="PROSITE" id="PS51012"/>
    </source>
</evidence>
<keyword evidence="4 5" id="KW-0472">Membrane</keyword>
<name>A0A1J4PYI5_9ACTN</name>
<feature type="transmembrane region" description="Helical" evidence="5">
    <location>
        <begin position="125"/>
        <end position="153"/>
    </location>
</feature>
<sequence>MTGGFETTAAGNRAEPPARERRMPSVVRVAAARAGIEVKCYFRNRQAVIFTFALPLVLLLIFGGIFSGDAPGTHTPMKQVLIAGIIASGIMSTTFSSLAVAIAIERDDGTLRRLAATPMSPVSYFLGKIAQAFVTGVLETVVLLTVGVTLFGLHLPNTGARWFTFAWVVVLGIVACSFLGIAYSRVAPNARAAAPVVQLPYLALQLISGVFFVFTQLPKPMQVVASCFPLKWMAQGLRSAFLSDSFQQAEPAGSWEHGRTALILGAWCVAGLLLSLVAFKWERAKKVR</sequence>
<dbReference type="InterPro" id="IPR047817">
    <property type="entry name" value="ABC2_TM_bact-type"/>
</dbReference>
<evidence type="ECO:0000313" key="8">
    <source>
        <dbReference type="Proteomes" id="UP000034838"/>
    </source>
</evidence>
<comment type="caution">
    <text evidence="7">The sequence shown here is derived from an EMBL/GenBank/DDBJ whole genome shotgun (WGS) entry which is preliminary data.</text>
</comment>
<reference evidence="7" key="1">
    <citation type="submission" date="2016-10" db="EMBL/GenBank/DDBJ databases">
        <title>Genome sequence of Streptomyces malaysiense MUSC 136.</title>
        <authorList>
            <person name="Lee L.-H."/>
            <person name="Ser H.-L."/>
        </authorList>
    </citation>
    <scope>NUCLEOTIDE SEQUENCE [LARGE SCALE GENOMIC DNA]</scope>
    <source>
        <strain evidence="7">MUSC 136</strain>
    </source>
</reference>
<feature type="transmembrane region" description="Helical" evidence="5">
    <location>
        <begin position="165"/>
        <end position="184"/>
    </location>
</feature>
<keyword evidence="5" id="KW-0813">Transport</keyword>